<name>A0A7U7GBV8_9GAMM</name>
<comment type="caution">
    <text evidence="2">The sequence shown here is derived from an EMBL/GenBank/DDBJ whole genome shotgun (WGS) entry which is preliminary data.</text>
</comment>
<accession>A0A7U7GBV8</accession>
<evidence type="ECO:0000256" key="1">
    <source>
        <dbReference type="SAM" id="Coils"/>
    </source>
</evidence>
<dbReference type="OrthoDB" id="8557243at2"/>
<feature type="coiled-coil region" evidence="1">
    <location>
        <begin position="190"/>
        <end position="224"/>
    </location>
</feature>
<evidence type="ECO:0000313" key="2">
    <source>
        <dbReference type="EMBL" id="CDH45238.1"/>
    </source>
</evidence>
<dbReference type="AlphaFoldDB" id="A0A7U7GBV8"/>
<proteinExistence type="predicted"/>
<protein>
    <submittedName>
        <fullName evidence="2">Uncharacterized protein</fullName>
    </submittedName>
</protein>
<reference evidence="2 3" key="1">
    <citation type="journal article" date="2014" name="ISME J.">
        <title>Candidatus Competibacter-lineage genomes retrieved from metagenomes reveal functional metabolic diversity.</title>
        <authorList>
            <person name="McIlroy S.J."/>
            <person name="Albertsen M."/>
            <person name="Andresen E.K."/>
            <person name="Saunders A.M."/>
            <person name="Kristiansen R."/>
            <person name="Stokholm-Bjerregaard M."/>
            <person name="Nielsen K.L."/>
            <person name="Nielsen P.H."/>
        </authorList>
    </citation>
    <scope>NUCLEOTIDE SEQUENCE [LARGE SCALE GENOMIC DNA]</scope>
    <source>
        <strain evidence="2 3">Run_B_J11</strain>
    </source>
</reference>
<organism evidence="2 3">
    <name type="scientific">Candidatus Contendobacter odensis Run_B_J11</name>
    <dbReference type="NCBI Taxonomy" id="1400861"/>
    <lineage>
        <taxon>Bacteria</taxon>
        <taxon>Pseudomonadati</taxon>
        <taxon>Pseudomonadota</taxon>
        <taxon>Gammaproteobacteria</taxon>
        <taxon>Candidatus Competibacteraceae</taxon>
        <taxon>Candidatus Contendibacter</taxon>
    </lineage>
</organism>
<sequence>MSNGQGFLHEVFGGIAAFAQQHLAEHRLNQERLALMREAIEQVVDASEPRIRLVGNYTEKLLDAVETALRYSEGLLRRLPPALALSSRAWMADPRVNAFFATADDLRSTLSLDPCIQSFFKDGNLSECFALMLMVKRETATFGMALQGDMLVREVPQTVVSFSHHRLFFPTASETGLRRELRQRTLIFLATRALEHIHELRTRRSDLEEQRRQLQAQLRALRGHARGLQPMLSGADADGIRQAALDQRLTQTEQDLVVARKQLGTLDDYLEQVRQVLSQPETYLQIQPLSLRLNRLGVKLDANSPEPGETIGLFELTSLETQRIGVLVRFGRER</sequence>
<dbReference type="Proteomes" id="UP000019184">
    <property type="component" value="Unassembled WGS sequence"/>
</dbReference>
<keyword evidence="3" id="KW-1185">Reference proteome</keyword>
<dbReference type="EMBL" id="CBTK010000135">
    <property type="protein sequence ID" value="CDH45238.1"/>
    <property type="molecule type" value="Genomic_DNA"/>
</dbReference>
<keyword evidence="1" id="KW-0175">Coiled coil</keyword>
<gene>
    <name evidence="2" type="ORF">BN874_220008</name>
</gene>
<evidence type="ECO:0000313" key="3">
    <source>
        <dbReference type="Proteomes" id="UP000019184"/>
    </source>
</evidence>
<dbReference type="RefSeq" id="WP_154724853.1">
    <property type="nucleotide sequence ID" value="NZ_CBTK010000135.1"/>
</dbReference>